<dbReference type="SUPFAM" id="SSF63848">
    <property type="entry name" value="Cell-division inhibitor MinC, C-terminal domain"/>
    <property type="match status" value="1"/>
</dbReference>
<dbReference type="AlphaFoldDB" id="E1SQJ2"/>
<dbReference type="RefSeq" id="WP_013344110.1">
    <property type="nucleotide sequence ID" value="NC_014541.1"/>
</dbReference>
<dbReference type="HOGENOM" id="CLU_026157_0_0_6"/>
<gene>
    <name evidence="4" type="ordered locus">Fbal_0590</name>
</gene>
<dbReference type="InterPro" id="IPR005646">
    <property type="entry name" value="FapA"/>
</dbReference>
<dbReference type="GO" id="GO:0000902">
    <property type="term" value="P:cell morphogenesis"/>
    <property type="evidence" value="ECO:0007669"/>
    <property type="project" value="InterPro"/>
</dbReference>
<feature type="domain" description="Flagellar Assembly Protein A N-terminal region" evidence="3">
    <location>
        <begin position="85"/>
        <end position="262"/>
    </location>
</feature>
<feature type="coiled-coil region" evidence="1">
    <location>
        <begin position="427"/>
        <end position="454"/>
    </location>
</feature>
<proteinExistence type="predicted"/>
<evidence type="ECO:0000256" key="1">
    <source>
        <dbReference type="SAM" id="Coils"/>
    </source>
</evidence>
<dbReference type="EMBL" id="CP002209">
    <property type="protein sequence ID" value="ADN74804.1"/>
    <property type="molecule type" value="Genomic_DNA"/>
</dbReference>
<feature type="region of interest" description="Disordered" evidence="2">
    <location>
        <begin position="527"/>
        <end position="553"/>
    </location>
</feature>
<dbReference type="Pfam" id="PF20250">
    <property type="entry name" value="FapA_N"/>
    <property type="match status" value="1"/>
</dbReference>
<keyword evidence="1" id="KW-0175">Coiled coil</keyword>
<evidence type="ECO:0000313" key="4">
    <source>
        <dbReference type="EMBL" id="ADN74804.1"/>
    </source>
</evidence>
<protein>
    <recommendedName>
        <fullName evidence="3">Flagellar Assembly Protein A N-terminal region domain-containing protein</fullName>
    </recommendedName>
</protein>
<dbReference type="eggNOG" id="COG1315">
    <property type="taxonomic scope" value="Bacteria"/>
</dbReference>
<name>E1SQJ2_FERBD</name>
<dbReference type="PANTHER" id="PTHR38032">
    <property type="entry name" value="POLYMERASE-RELATED"/>
    <property type="match status" value="1"/>
</dbReference>
<dbReference type="InterPro" id="IPR046865">
    <property type="entry name" value="FapA_b_solenoid"/>
</dbReference>
<evidence type="ECO:0000313" key="5">
    <source>
        <dbReference type="Proteomes" id="UP000006683"/>
    </source>
</evidence>
<accession>E1SQJ2</accession>
<evidence type="ECO:0000256" key="2">
    <source>
        <dbReference type="SAM" id="MobiDB-lite"/>
    </source>
</evidence>
<dbReference type="Proteomes" id="UP000006683">
    <property type="component" value="Chromosome"/>
</dbReference>
<dbReference type="InterPro" id="IPR046866">
    <property type="entry name" value="FapA_N"/>
</dbReference>
<dbReference type="STRING" id="550540.Fbal_0590"/>
<sequence>MLSNHMLIPDEQHDAVCLDLVPAECQSLTLTDFQTLLSGSAFANYALLKSDIEQGLKDLSARRQGDHPETPVRIRIAERRHGQWKLHLSADQMSLRAELICPHGGQHATFAQLLEALQALSISQGLLRPAIDELIALGQRGAPGSVHQAEIARGRPPRHGESARLERLVPLARERLLKPQEQDTGKVDMRDLGSVIMVRNGDPLMQRHPAKPAQDGYTVTGKPLKAKAAKDLAIQPGKGTVLDPNNSDLLRATMAGQPVESRNGMAVDEVLTVKQVDAKHGHIDYEGSVIIHGEVSEGMRIRATGDITVGGFVDGARLEAGGDIVVTQGVVGRLRDDGSLTCSLVAQGQIVARFIQYSLLDSGSDIRVERQLMHCQVHCRGSLVVGDEQGRKGDLVGGDIRCAGPVEAVTLGARAGTQTHLRLGDGIHELKTQQEKLTTKLKALEDQAMKLRLAQRKLSPVPESAPDPLQSLRQQLTLGRERVDAQHAALLAQRNELDEQIERFFEHVQVTVKSKLFPRVECEIGPAHGHTQKETGPSRLRNEQGKFTITPLM</sequence>
<dbReference type="OrthoDB" id="5807941at2"/>
<dbReference type="PANTHER" id="PTHR38032:SF1">
    <property type="entry name" value="RNA-BINDING PROTEIN KHPB N-TERMINAL DOMAIN-CONTAINING PROTEIN"/>
    <property type="match status" value="1"/>
</dbReference>
<evidence type="ECO:0000259" key="3">
    <source>
        <dbReference type="Pfam" id="PF20250"/>
    </source>
</evidence>
<dbReference type="Pfam" id="PF03961">
    <property type="entry name" value="FapA"/>
    <property type="match status" value="1"/>
</dbReference>
<dbReference type="KEGG" id="fbl:Fbal_0590"/>
<organism evidence="4 5">
    <name type="scientific">Ferrimonas balearica (strain DSM 9799 / CCM 4581 / KCTC 23876 / PAT)</name>
    <dbReference type="NCBI Taxonomy" id="550540"/>
    <lineage>
        <taxon>Bacteria</taxon>
        <taxon>Pseudomonadati</taxon>
        <taxon>Pseudomonadota</taxon>
        <taxon>Gammaproteobacteria</taxon>
        <taxon>Alteromonadales</taxon>
        <taxon>Ferrimonadaceae</taxon>
        <taxon>Ferrimonas</taxon>
    </lineage>
</organism>
<dbReference type="InterPro" id="IPR036145">
    <property type="entry name" value="MinC_C_sf"/>
</dbReference>
<keyword evidence="5" id="KW-1185">Reference proteome</keyword>
<dbReference type="GeneID" id="67180833"/>
<reference evidence="4 5" key="1">
    <citation type="journal article" date="2010" name="Stand. Genomic Sci.">
        <title>Complete genome sequence of Ferrimonas balearica type strain (PAT).</title>
        <authorList>
            <person name="Nolan M."/>
            <person name="Sikorski J."/>
            <person name="Davenport K."/>
            <person name="Lucas S."/>
            <person name="Glavina Del Rio T."/>
            <person name="Tice H."/>
            <person name="Cheng J."/>
            <person name="Goodwin L."/>
            <person name="Pitluck S."/>
            <person name="Liolios K."/>
            <person name="Ivanova N."/>
            <person name="Mavromatis K."/>
            <person name="Ovchinnikova G."/>
            <person name="Pati A."/>
            <person name="Chen A."/>
            <person name="Palaniappan K."/>
            <person name="Land M."/>
            <person name="Hauser L."/>
            <person name="Chang Y."/>
            <person name="Jeffries C."/>
            <person name="Tapia R."/>
            <person name="Brettin T."/>
            <person name="Detter J."/>
            <person name="Han C."/>
            <person name="Yasawong M."/>
            <person name="Rohde M."/>
            <person name="Tindall B."/>
            <person name="Goker M."/>
            <person name="Woyke T."/>
            <person name="Bristow J."/>
            <person name="Eisen J."/>
            <person name="Markowitz V."/>
            <person name="Hugenholtz P."/>
            <person name="Kyrpides N."/>
            <person name="Klenk H."/>
            <person name="Lapidus A."/>
        </authorList>
    </citation>
    <scope>NUCLEOTIDE SEQUENCE [LARGE SCALE GENOMIC DNA]</scope>
    <source>
        <strain evidence="5">DSM 9799 / CCM 4581 / KCTC 23876 / PAT</strain>
    </source>
</reference>